<evidence type="ECO:0000313" key="1">
    <source>
        <dbReference type="EMBL" id="QDT99014.1"/>
    </source>
</evidence>
<gene>
    <name evidence="1" type="ORF">V144x_45240</name>
</gene>
<accession>A0A517W176</accession>
<sequence length="281" mass="31537">MNELFEEQFRFNRDSVPNWEEGATHREMLTGHLKDLAGENRGRLCVLGAGNCNDLNLKQLLHAFSEIHLIDIDGVALERAILSQSLENESSIFLHKSDLTGIGEQLAAWNEDDSNADSNLTDIILKLSQPVNLNLLNPFDVVCSSCLLSQLIHLVVKAVGDTHPRFEETMIAIRSQHLQTMIDLMGERRVGLLVSDFVSSASAPDLPHVPDHQFEQYLSQLLSSQNFFHGVHPGVLFSLLVGNSPFAQQVRNVEMLPPWRWNLGSRQYAVAAIQFYGLKRD</sequence>
<proteinExistence type="predicted"/>
<dbReference type="Proteomes" id="UP000318704">
    <property type="component" value="Chromosome"/>
</dbReference>
<organism evidence="1 2">
    <name type="scientific">Gimesia aquarii</name>
    <dbReference type="NCBI Taxonomy" id="2527964"/>
    <lineage>
        <taxon>Bacteria</taxon>
        <taxon>Pseudomonadati</taxon>
        <taxon>Planctomycetota</taxon>
        <taxon>Planctomycetia</taxon>
        <taxon>Planctomycetales</taxon>
        <taxon>Planctomycetaceae</taxon>
        <taxon>Gimesia</taxon>
    </lineage>
</organism>
<dbReference type="AlphaFoldDB" id="A0A517W176"/>
<dbReference type="KEGG" id="gaw:V144x_45240"/>
<evidence type="ECO:0000313" key="2">
    <source>
        <dbReference type="Proteomes" id="UP000318704"/>
    </source>
</evidence>
<dbReference type="EMBL" id="CP037920">
    <property type="protein sequence ID" value="QDT99014.1"/>
    <property type="molecule type" value="Genomic_DNA"/>
</dbReference>
<dbReference type="RefSeq" id="WP_144988140.1">
    <property type="nucleotide sequence ID" value="NZ_CP037920.1"/>
</dbReference>
<name>A0A517W176_9PLAN</name>
<protein>
    <submittedName>
        <fullName evidence="1">Uncharacterized protein</fullName>
    </submittedName>
</protein>
<reference evidence="1 2" key="1">
    <citation type="submission" date="2019-03" db="EMBL/GenBank/DDBJ databases">
        <title>Deep-cultivation of Planctomycetes and their phenomic and genomic characterization uncovers novel biology.</title>
        <authorList>
            <person name="Wiegand S."/>
            <person name="Jogler M."/>
            <person name="Boedeker C."/>
            <person name="Pinto D."/>
            <person name="Vollmers J."/>
            <person name="Rivas-Marin E."/>
            <person name="Kohn T."/>
            <person name="Peeters S.H."/>
            <person name="Heuer A."/>
            <person name="Rast P."/>
            <person name="Oberbeckmann S."/>
            <person name="Bunk B."/>
            <person name="Jeske O."/>
            <person name="Meyerdierks A."/>
            <person name="Storesund J.E."/>
            <person name="Kallscheuer N."/>
            <person name="Luecker S."/>
            <person name="Lage O.M."/>
            <person name="Pohl T."/>
            <person name="Merkel B.J."/>
            <person name="Hornburger P."/>
            <person name="Mueller R.-W."/>
            <person name="Bruemmer F."/>
            <person name="Labrenz M."/>
            <person name="Spormann A.M."/>
            <person name="Op den Camp H."/>
            <person name="Overmann J."/>
            <person name="Amann R."/>
            <person name="Jetten M.S.M."/>
            <person name="Mascher T."/>
            <person name="Medema M.H."/>
            <person name="Devos D.P."/>
            <person name="Kaster A.-K."/>
            <person name="Ovreas L."/>
            <person name="Rohde M."/>
            <person name="Galperin M.Y."/>
            <person name="Jogler C."/>
        </authorList>
    </citation>
    <scope>NUCLEOTIDE SEQUENCE [LARGE SCALE GENOMIC DNA]</scope>
    <source>
        <strain evidence="1 2">V144</strain>
    </source>
</reference>